<evidence type="ECO:0000313" key="2">
    <source>
        <dbReference type="Proteomes" id="UP000018780"/>
    </source>
</evidence>
<name>V9VZC6_9RHOB</name>
<sequence length="58" mass="6188">MMTLSSAYQSGMARHVAHRLLTERLSGAVSIIVGRSGFTGTIRYLAGGFSVLTVTMNL</sequence>
<proteinExistence type="predicted"/>
<protein>
    <submittedName>
        <fullName evidence="1">Uncharacterized protein</fullName>
    </submittedName>
</protein>
<accession>V9VZC6</accession>
<gene>
    <name evidence="1" type="ORF">METH_14350</name>
</gene>
<dbReference type="AlphaFoldDB" id="V9VZC6"/>
<dbReference type="Proteomes" id="UP000018780">
    <property type="component" value="Chromosome"/>
</dbReference>
<keyword evidence="2" id="KW-1185">Reference proteome</keyword>
<dbReference type="HOGENOM" id="CLU_2973957_0_0_5"/>
<dbReference type="KEGG" id="lmd:METH_14350"/>
<dbReference type="STRING" id="999552.METH_14350"/>
<organism evidence="1 2">
    <name type="scientific">Leisingera methylohalidivorans DSM 14336</name>
    <dbReference type="NCBI Taxonomy" id="999552"/>
    <lineage>
        <taxon>Bacteria</taxon>
        <taxon>Pseudomonadati</taxon>
        <taxon>Pseudomonadota</taxon>
        <taxon>Alphaproteobacteria</taxon>
        <taxon>Rhodobacterales</taxon>
        <taxon>Roseobacteraceae</taxon>
        <taxon>Leisingera</taxon>
    </lineage>
</organism>
<dbReference type="EMBL" id="CP006773">
    <property type="protein sequence ID" value="AHD03139.1"/>
    <property type="molecule type" value="Genomic_DNA"/>
</dbReference>
<evidence type="ECO:0000313" key="1">
    <source>
        <dbReference type="EMBL" id="AHD03139.1"/>
    </source>
</evidence>
<reference evidence="1 2" key="1">
    <citation type="submission" date="2013-09" db="EMBL/GenBank/DDBJ databases">
        <authorList>
            <consortium name="DOE Joint Genome Institute"/>
            <person name="Klenk H.-P."/>
            <person name="Huntemann M."/>
            <person name="Han J."/>
            <person name="Chen A."/>
            <person name="Kyrpides N."/>
            <person name="Mavromatis K."/>
            <person name="Markowitz V."/>
            <person name="Palaniappan K."/>
            <person name="Ivanova N."/>
            <person name="Schaumberg A."/>
            <person name="Pati A."/>
            <person name="Liolios K."/>
            <person name="Nordberg H.P."/>
            <person name="Cantor M.N."/>
            <person name="Hua S.X."/>
            <person name="Woyke T."/>
        </authorList>
    </citation>
    <scope>NUCLEOTIDE SEQUENCE [LARGE SCALE GENOMIC DNA]</scope>
    <source>
        <strain evidence="1 2">DSM 14336</strain>
    </source>
</reference>